<dbReference type="InterPro" id="IPR000031">
    <property type="entry name" value="PurE_dom"/>
</dbReference>
<dbReference type="Pfam" id="PF01259">
    <property type="entry name" value="SAICAR_synt"/>
    <property type="match status" value="1"/>
</dbReference>
<evidence type="ECO:0000256" key="10">
    <source>
        <dbReference type="ARBA" id="ARBA00023239"/>
    </source>
</evidence>
<dbReference type="SUPFAM" id="SSF52255">
    <property type="entry name" value="N5-CAIR mutase (phosphoribosylaminoimidazole carboxylase, PurE)"/>
    <property type="match status" value="1"/>
</dbReference>
<evidence type="ECO:0000256" key="6">
    <source>
        <dbReference type="ARBA" id="ARBA00022741"/>
    </source>
</evidence>
<name>A0AAV2SSA1_MEGNR</name>
<dbReference type="FunFam" id="3.30.200.20:FF:000183">
    <property type="entry name" value="Probable multifunctional protein ADE2"/>
    <property type="match status" value="1"/>
</dbReference>
<sequence>MAGEPAKGKLIIEGKTKCVFEVVDDPHHVLVENKDAITAFDGAKGHDMEGKAAISNATNAKVFQFLNESGIATSWTRGCGATTYVSRRCHMVPLEWVTRRVATGSFLKRNQGVNEGYRFTPPKLETFFKDDANHDPQWSMEQILESKLNINGTVIGQYHYDIMARTTLTVFEVLERAWGSIDCALVDMKIEFGIDAETGELLVSDTIDSDSWRLWPSGDKRLMKDKQVYRNMETVTEEGLNQVKRNFQWVADKLDYFIPKPKGLVVVLMGSPSDMPHCEKIQSHCNKLGVPCELRITSAHKGTQETLSIVAAFQDRLLKNIFIKIIKSVNRFCPDLCNLDSYKAMRPPNYRFSRTGLTRTNSMGAGTVIYPEAAAQSASTILGLHDHVIWSKIRAKQLNLFVGLKKADKKITQDLKK</sequence>
<evidence type="ECO:0000313" key="14">
    <source>
        <dbReference type="Proteomes" id="UP001497623"/>
    </source>
</evidence>
<organism evidence="13 14">
    <name type="scientific">Meganyctiphanes norvegica</name>
    <name type="common">Northern krill</name>
    <name type="synonym">Thysanopoda norvegica</name>
    <dbReference type="NCBI Taxonomy" id="48144"/>
    <lineage>
        <taxon>Eukaryota</taxon>
        <taxon>Metazoa</taxon>
        <taxon>Ecdysozoa</taxon>
        <taxon>Arthropoda</taxon>
        <taxon>Crustacea</taxon>
        <taxon>Multicrustacea</taxon>
        <taxon>Malacostraca</taxon>
        <taxon>Eumalacostraca</taxon>
        <taxon>Eucarida</taxon>
        <taxon>Euphausiacea</taxon>
        <taxon>Euphausiidae</taxon>
        <taxon>Meganyctiphanes</taxon>
    </lineage>
</organism>
<dbReference type="PANTHER" id="PTHR43599:SF3">
    <property type="entry name" value="SI:DKEY-6E2.2"/>
    <property type="match status" value="1"/>
</dbReference>
<evidence type="ECO:0000256" key="8">
    <source>
        <dbReference type="ARBA" id="ARBA00022793"/>
    </source>
</evidence>
<dbReference type="Gene3D" id="3.30.470.20">
    <property type="entry name" value="ATP-grasp fold, B domain"/>
    <property type="match status" value="1"/>
</dbReference>
<evidence type="ECO:0000256" key="3">
    <source>
        <dbReference type="ARBA" id="ARBA00010478"/>
    </source>
</evidence>
<evidence type="ECO:0000256" key="1">
    <source>
        <dbReference type="ARBA" id="ARBA00004672"/>
    </source>
</evidence>
<keyword evidence="7" id="KW-0658">Purine biosynthesis</keyword>
<dbReference type="Proteomes" id="UP001497623">
    <property type="component" value="Unassembled WGS sequence"/>
</dbReference>
<evidence type="ECO:0000256" key="4">
    <source>
        <dbReference type="ARBA" id="ARBA00011020"/>
    </source>
</evidence>
<dbReference type="InterPro" id="IPR028923">
    <property type="entry name" value="SAICAR_synt/ADE2_N"/>
</dbReference>
<dbReference type="Gene3D" id="3.40.50.1970">
    <property type="match status" value="1"/>
</dbReference>
<dbReference type="PANTHER" id="PTHR43599">
    <property type="entry name" value="MULTIFUNCTIONAL PROTEIN ADE2"/>
    <property type="match status" value="1"/>
</dbReference>
<reference evidence="13 14" key="1">
    <citation type="submission" date="2024-05" db="EMBL/GenBank/DDBJ databases">
        <authorList>
            <person name="Wallberg A."/>
        </authorList>
    </citation>
    <scope>NUCLEOTIDE SEQUENCE [LARGE SCALE GENOMIC DNA]</scope>
</reference>
<comment type="pathway">
    <text evidence="2">Purine metabolism; IMP biosynthesis via de novo pathway; 5-amino-1-(5-phospho-D-ribosyl)imidazole-4-carboxylate from 5-amino-1-(5-phospho-D-ribosyl)imidazole (carboxylase route): step 1/1.</text>
</comment>
<keyword evidence="14" id="KW-1185">Reference proteome</keyword>
<comment type="pathway">
    <text evidence="1">Purine metabolism; IMP biosynthesis via de novo pathway; 5-amino-1-(5-phospho-D-ribosyl)imidazole-4-carboxamide from 5-amino-1-(5-phospho-D-ribosyl)imidazole-4-carboxylate: step 1/2.</text>
</comment>
<evidence type="ECO:0000256" key="5">
    <source>
        <dbReference type="ARBA" id="ARBA00022598"/>
    </source>
</evidence>
<comment type="similarity">
    <text evidence="4">In the N-terminal section; belongs to the SAICAR synthetase family.</text>
</comment>
<dbReference type="HAMAP" id="MF_00137">
    <property type="entry name" value="SAICAR_synth"/>
    <property type="match status" value="1"/>
</dbReference>
<evidence type="ECO:0000259" key="12">
    <source>
        <dbReference type="SMART" id="SM01001"/>
    </source>
</evidence>
<dbReference type="InterPro" id="IPR018236">
    <property type="entry name" value="SAICAR_synthetase_CS"/>
</dbReference>
<dbReference type="FunFam" id="3.30.470.20:FF:000020">
    <property type="entry name" value="Probable multifunctional protein ADE2"/>
    <property type="match status" value="1"/>
</dbReference>
<gene>
    <name evidence="13" type="ORF">MNOR_LOCUS39364</name>
</gene>
<dbReference type="Pfam" id="PF00731">
    <property type="entry name" value="AIRC"/>
    <property type="match status" value="1"/>
</dbReference>
<evidence type="ECO:0000313" key="13">
    <source>
        <dbReference type="EMBL" id="CAL4225180.1"/>
    </source>
</evidence>
<dbReference type="GO" id="GO:0006189">
    <property type="term" value="P:'de novo' IMP biosynthetic process"/>
    <property type="evidence" value="ECO:0007669"/>
    <property type="project" value="InterPro"/>
</dbReference>
<dbReference type="InterPro" id="IPR050089">
    <property type="entry name" value="SAICAR_synthetase"/>
</dbReference>
<dbReference type="SMART" id="SM01001">
    <property type="entry name" value="AIRC"/>
    <property type="match status" value="1"/>
</dbReference>
<dbReference type="PROSITE" id="PS01057">
    <property type="entry name" value="SAICAR_SYNTHETASE_1"/>
    <property type="match status" value="1"/>
</dbReference>
<dbReference type="GO" id="GO:0016831">
    <property type="term" value="F:carboxy-lyase activity"/>
    <property type="evidence" value="ECO:0007669"/>
    <property type="project" value="UniProtKB-KW"/>
</dbReference>
<comment type="similarity">
    <text evidence="3">In the C-terminal section; belongs to the AIR carboxylase family. Class II subfamily.</text>
</comment>
<keyword evidence="5" id="KW-0436">Ligase</keyword>
<keyword evidence="8" id="KW-0210">Decarboxylase</keyword>
<dbReference type="SUPFAM" id="SSF56104">
    <property type="entry name" value="SAICAR synthase-like"/>
    <property type="match status" value="1"/>
</dbReference>
<dbReference type="GO" id="GO:0004639">
    <property type="term" value="F:phosphoribosylaminoimidazolesuccinocarboxamide synthase activity"/>
    <property type="evidence" value="ECO:0007669"/>
    <property type="project" value="InterPro"/>
</dbReference>
<evidence type="ECO:0000256" key="11">
    <source>
        <dbReference type="ARBA" id="ARBA00023268"/>
    </source>
</evidence>
<dbReference type="GO" id="GO:0005829">
    <property type="term" value="C:cytosol"/>
    <property type="evidence" value="ECO:0007669"/>
    <property type="project" value="TreeGrafter"/>
</dbReference>
<protein>
    <recommendedName>
        <fullName evidence="12">PurE domain-containing protein</fullName>
    </recommendedName>
</protein>
<keyword evidence="11" id="KW-0511">Multifunctional enzyme</keyword>
<evidence type="ECO:0000256" key="2">
    <source>
        <dbReference type="ARBA" id="ARBA00004747"/>
    </source>
</evidence>
<dbReference type="Gene3D" id="3.30.200.20">
    <property type="entry name" value="Phosphorylase Kinase, domain 1"/>
    <property type="match status" value="1"/>
</dbReference>
<keyword evidence="10" id="KW-0456">Lyase</keyword>
<dbReference type="GO" id="GO:0005524">
    <property type="term" value="F:ATP binding"/>
    <property type="evidence" value="ECO:0007669"/>
    <property type="project" value="UniProtKB-KW"/>
</dbReference>
<feature type="domain" description="PurE" evidence="12">
    <location>
        <begin position="263"/>
        <end position="404"/>
    </location>
</feature>
<feature type="non-terminal residue" evidence="13">
    <location>
        <position position="417"/>
    </location>
</feature>
<evidence type="ECO:0000256" key="9">
    <source>
        <dbReference type="ARBA" id="ARBA00022840"/>
    </source>
</evidence>
<dbReference type="PROSITE" id="PS01058">
    <property type="entry name" value="SAICAR_SYNTHETASE_2"/>
    <property type="match status" value="1"/>
</dbReference>
<accession>A0AAV2SSA1</accession>
<dbReference type="AlphaFoldDB" id="A0AAV2SSA1"/>
<proteinExistence type="inferred from homology"/>
<comment type="caution">
    <text evidence="13">The sequence shown here is derived from an EMBL/GenBank/DDBJ whole genome shotgun (WGS) entry which is preliminary data.</text>
</comment>
<evidence type="ECO:0000256" key="7">
    <source>
        <dbReference type="ARBA" id="ARBA00022755"/>
    </source>
</evidence>
<dbReference type="EMBL" id="CAXKWB010101203">
    <property type="protein sequence ID" value="CAL4225180.1"/>
    <property type="molecule type" value="Genomic_DNA"/>
</dbReference>
<dbReference type="CDD" id="cd01416">
    <property type="entry name" value="SAICAR_synt_Ade5"/>
    <property type="match status" value="1"/>
</dbReference>
<keyword evidence="6" id="KW-0547">Nucleotide-binding</keyword>
<keyword evidence="9" id="KW-0067">ATP-binding</keyword>